<reference evidence="2" key="1">
    <citation type="submission" date="2023-05" db="EMBL/GenBank/DDBJ databases">
        <title>Nepenthes gracilis genome sequencing.</title>
        <authorList>
            <person name="Fukushima K."/>
        </authorList>
    </citation>
    <scope>NUCLEOTIDE SEQUENCE</scope>
    <source>
        <strain evidence="2">SING2019-196</strain>
    </source>
</reference>
<evidence type="ECO:0000313" key="2">
    <source>
        <dbReference type="EMBL" id="GMH09256.1"/>
    </source>
</evidence>
<feature type="region of interest" description="Disordered" evidence="1">
    <location>
        <begin position="126"/>
        <end position="156"/>
    </location>
</feature>
<evidence type="ECO:0000313" key="3">
    <source>
        <dbReference type="Proteomes" id="UP001279734"/>
    </source>
</evidence>
<dbReference type="EMBL" id="BSYO01000009">
    <property type="protein sequence ID" value="GMH09256.1"/>
    <property type="molecule type" value="Genomic_DNA"/>
</dbReference>
<feature type="compositionally biased region" description="Basic and acidic residues" evidence="1">
    <location>
        <begin position="297"/>
        <end position="306"/>
    </location>
</feature>
<feature type="region of interest" description="Disordered" evidence="1">
    <location>
        <begin position="296"/>
        <end position="317"/>
    </location>
</feature>
<protein>
    <submittedName>
        <fullName evidence="2">Uncharacterized protein</fullName>
    </submittedName>
</protein>
<evidence type="ECO:0000256" key="1">
    <source>
        <dbReference type="SAM" id="MobiDB-lite"/>
    </source>
</evidence>
<sequence length="350" mass="37984">MAPWVKGIASSITLGRLEAIWTKYKVPKSMAMVISEPHERACSPLDGFITVYESPPQGRALVSCPTKALSHHEVTQVLEVAMVKAMLCFTHHLDWIVATPRPNFTVMSGGNSDSTKRALAVAAATKKRKKKLRKKEASLGIEESSERPRKSHQTVASKCPTTIVIYSSSDDEDIDTAPLSSEAAGPPILILTAQPPADEPIPDVPFEFTESRGVEPPIDMSIELPCLAIQLFSPMIIPSVGHEEPLAEKGTGTPCLAEAQIRAEDHTEAVEPLVLDVAAFAPKVRVEIFVVQEDATEMPKEPEVPRGESSSGSSAVSKTWPVTLAQLSARPPKFMLSWRLSGLRRDVPKA</sequence>
<organism evidence="2 3">
    <name type="scientific">Nepenthes gracilis</name>
    <name type="common">Slender pitcher plant</name>
    <dbReference type="NCBI Taxonomy" id="150966"/>
    <lineage>
        <taxon>Eukaryota</taxon>
        <taxon>Viridiplantae</taxon>
        <taxon>Streptophyta</taxon>
        <taxon>Embryophyta</taxon>
        <taxon>Tracheophyta</taxon>
        <taxon>Spermatophyta</taxon>
        <taxon>Magnoliopsida</taxon>
        <taxon>eudicotyledons</taxon>
        <taxon>Gunneridae</taxon>
        <taxon>Pentapetalae</taxon>
        <taxon>Caryophyllales</taxon>
        <taxon>Nepenthaceae</taxon>
        <taxon>Nepenthes</taxon>
    </lineage>
</organism>
<gene>
    <name evidence="2" type="ORF">Nepgr_011097</name>
</gene>
<dbReference type="AlphaFoldDB" id="A0AAD3XM25"/>
<name>A0AAD3XM25_NEPGR</name>
<comment type="caution">
    <text evidence="2">The sequence shown here is derived from an EMBL/GenBank/DDBJ whole genome shotgun (WGS) entry which is preliminary data.</text>
</comment>
<accession>A0AAD3XM25</accession>
<keyword evidence="3" id="KW-1185">Reference proteome</keyword>
<proteinExistence type="predicted"/>
<dbReference type="Proteomes" id="UP001279734">
    <property type="component" value="Unassembled WGS sequence"/>
</dbReference>